<accession>W7HSN0</accession>
<dbReference type="PANTHER" id="PTHR12184:SF1">
    <property type="entry name" value="UBIQUINOL-CYTOCHROME-C REDUCTASE COMPLEX ASSEMBLY FACTOR 1"/>
    <property type="match status" value="1"/>
</dbReference>
<feature type="domain" description="Ubiquinol-cytochrome c chaperone" evidence="3">
    <location>
        <begin position="178"/>
        <end position="318"/>
    </location>
</feature>
<dbReference type="Pfam" id="PF03981">
    <property type="entry name" value="Ubiq_cyt_C_chap"/>
    <property type="match status" value="1"/>
</dbReference>
<organism evidence="4 5">
    <name type="scientific">Drechslerella stenobrocha 248</name>
    <dbReference type="NCBI Taxonomy" id="1043628"/>
    <lineage>
        <taxon>Eukaryota</taxon>
        <taxon>Fungi</taxon>
        <taxon>Dikarya</taxon>
        <taxon>Ascomycota</taxon>
        <taxon>Pezizomycotina</taxon>
        <taxon>Orbiliomycetes</taxon>
        <taxon>Orbiliales</taxon>
        <taxon>Orbiliaceae</taxon>
        <taxon>Drechslerella</taxon>
    </lineage>
</organism>
<reference evidence="4 5" key="1">
    <citation type="submission" date="2013-05" db="EMBL/GenBank/DDBJ databases">
        <title>Drechslerella stenobrocha genome reveals carnivorous origination and mechanical trapping mechanism of predatory fungi.</title>
        <authorList>
            <person name="Liu X."/>
            <person name="Zhang W."/>
            <person name="Liu K."/>
        </authorList>
    </citation>
    <scope>NUCLEOTIDE SEQUENCE [LARGE SCALE GENOMIC DNA]</scope>
    <source>
        <strain evidence="4 5">248</strain>
    </source>
</reference>
<evidence type="ECO:0000313" key="5">
    <source>
        <dbReference type="Proteomes" id="UP000024837"/>
    </source>
</evidence>
<dbReference type="Proteomes" id="UP000024837">
    <property type="component" value="Unassembled WGS sequence"/>
</dbReference>
<feature type="region of interest" description="Disordered" evidence="2">
    <location>
        <begin position="1"/>
        <end position="39"/>
    </location>
</feature>
<evidence type="ECO:0000259" key="3">
    <source>
        <dbReference type="Pfam" id="PF03981"/>
    </source>
</evidence>
<dbReference type="HOGENOM" id="CLU_053729_3_1_1"/>
<dbReference type="PANTHER" id="PTHR12184">
    <property type="entry name" value="UBIQUINOL-CYTOCHROME C REDUCTASE COMPLEX ASSEMBLY FACTOR 1 FAMILY MEMBER"/>
    <property type="match status" value="1"/>
</dbReference>
<dbReference type="GO" id="GO:0034551">
    <property type="term" value="P:mitochondrial respiratory chain complex III assembly"/>
    <property type="evidence" value="ECO:0007669"/>
    <property type="project" value="TreeGrafter"/>
</dbReference>
<protein>
    <recommendedName>
        <fullName evidence="3">Ubiquinol-cytochrome c chaperone domain-containing protein</fullName>
    </recommendedName>
</protein>
<evidence type="ECO:0000313" key="4">
    <source>
        <dbReference type="EMBL" id="EWC47036.1"/>
    </source>
</evidence>
<evidence type="ECO:0000256" key="2">
    <source>
        <dbReference type="SAM" id="MobiDB-lite"/>
    </source>
</evidence>
<dbReference type="OrthoDB" id="10253878at2759"/>
<dbReference type="GO" id="GO:0005739">
    <property type="term" value="C:mitochondrion"/>
    <property type="evidence" value="ECO:0007669"/>
    <property type="project" value="TreeGrafter"/>
</dbReference>
<gene>
    <name evidence="4" type="ORF">DRE_03798</name>
</gene>
<dbReference type="EMBL" id="KI966413">
    <property type="protein sequence ID" value="EWC47036.1"/>
    <property type="molecule type" value="Genomic_DNA"/>
</dbReference>
<dbReference type="InterPro" id="IPR021150">
    <property type="entry name" value="Ubiq_cyt_c_chap"/>
</dbReference>
<feature type="compositionally biased region" description="Polar residues" evidence="2">
    <location>
        <begin position="14"/>
        <end position="24"/>
    </location>
</feature>
<keyword evidence="5" id="KW-1185">Reference proteome</keyword>
<proteinExistence type="inferred from homology"/>
<dbReference type="InterPro" id="IPR007129">
    <property type="entry name" value="Ubiqinol_cyt_c_chaperone_CPB3"/>
</dbReference>
<name>W7HSN0_9PEZI</name>
<evidence type="ECO:0000256" key="1">
    <source>
        <dbReference type="ARBA" id="ARBA00006407"/>
    </source>
</evidence>
<comment type="similarity">
    <text evidence="1">Belongs to the CBP3 family.</text>
</comment>
<dbReference type="AlphaFoldDB" id="W7HSN0"/>
<sequence length="348" mass="40185">MKFFEPAASPDTPPNQLSSATTPNARDRTDNTLAESGPLAVRHVARPRSYSSTVSTPLKRKFTPIAQPPCSALRLQQQRPHQQQHQIQLSSPLRRRLFGTTAGTRGKDDYMQIPSEPERGERLADRIARAMGSVLPQSTREQYFAYKKAEDLWIECRVQGEYTPGEEIPTKSKFWYEECDMVPCLRNWCAISGLHVWLIMVRLRHIKERERAKLWQQFLINHFFYDIEDILVKRHKVDARTKRQKVLKETYEQFRYAILSYDEAFIRGDAAMAAALWTTLFMMREDMDFHKLAVIVSYMRRILSGLEKLDEQTILDAQVYFGNPINELEVVEKLSVKPGGSGSGSSRK</sequence>